<reference evidence="6" key="1">
    <citation type="journal article" date="2020" name="Fungal Divers.">
        <title>Resolving the Mortierellaceae phylogeny through synthesis of multi-gene phylogenetics and phylogenomics.</title>
        <authorList>
            <person name="Vandepol N."/>
            <person name="Liber J."/>
            <person name="Desiro A."/>
            <person name="Na H."/>
            <person name="Kennedy M."/>
            <person name="Barry K."/>
            <person name="Grigoriev I.V."/>
            <person name="Miller A.N."/>
            <person name="O'Donnell K."/>
            <person name="Stajich J.E."/>
            <person name="Bonito G."/>
        </authorList>
    </citation>
    <scope>NUCLEOTIDE SEQUENCE</scope>
    <source>
        <strain evidence="6">KOD948</strain>
    </source>
</reference>
<comment type="caution">
    <text evidence="6">The sequence shown here is derived from an EMBL/GenBank/DDBJ whole genome shotgun (WGS) entry which is preliminary data.</text>
</comment>
<evidence type="ECO:0000313" key="6">
    <source>
        <dbReference type="EMBL" id="KAG0265395.1"/>
    </source>
</evidence>
<dbReference type="OrthoDB" id="10324596at2759"/>
<evidence type="ECO:0000256" key="2">
    <source>
        <dbReference type="ARBA" id="ARBA00023274"/>
    </source>
</evidence>
<keyword evidence="4" id="KW-0732">Signal</keyword>
<dbReference type="InterPro" id="IPR029064">
    <property type="entry name" value="Ribosomal_eL30-like_sf"/>
</dbReference>
<comment type="similarity">
    <text evidence="1">Belongs to the eukaryotic ribosomal protein eL8 family.</text>
</comment>
<sequence length="315" mass="35650">MFVCLLFSLSRWAASPKAQKRKKIKHVPAIPLPVANKKEQGNNKDKIRIRAILDRCKAETEAKTTKTGSPKGSCLNLVRTPRQRSIPGQLNKDPDVMYELRLTMDKLTDRQFFKFARKYRPETRTGKLARKSVADDNAEDQAEDHVEDQAKQSMRNAQNTENLRSSTGNMESTGSTQTMEVVSNKAHVLKHGLNHVADLIIKGRVRLCIIAADVDPIDLVAWLPALCRKKKVTYGVVDRKVRLGSLVNKRSVPCVVFTEIRDEEESEFKSLVEAIKANYNEKKKAQKEKLNVAYLNHLYQCGLGKQLSLNFSAYL</sequence>
<evidence type="ECO:0000313" key="7">
    <source>
        <dbReference type="Proteomes" id="UP000726737"/>
    </source>
</evidence>
<dbReference type="InterPro" id="IPR004038">
    <property type="entry name" value="Ribosomal_eL8/eL30/eS12/Gad45"/>
</dbReference>
<dbReference type="Gene3D" id="3.30.1330.30">
    <property type="match status" value="1"/>
</dbReference>
<dbReference type="InterPro" id="IPR018492">
    <property type="entry name" value="Ribosomal_eL8/Nhp2"/>
</dbReference>
<feature type="domain" description="Ribosomal protein eL8/eL30/eS12/Gadd45" evidence="5">
    <location>
        <begin position="183"/>
        <end position="262"/>
    </location>
</feature>
<proteinExistence type="inferred from homology"/>
<dbReference type="Pfam" id="PF01248">
    <property type="entry name" value="Ribosomal_L7Ae"/>
    <property type="match status" value="1"/>
</dbReference>
<feature type="signal peptide" evidence="4">
    <location>
        <begin position="1"/>
        <end position="18"/>
    </location>
</feature>
<feature type="region of interest" description="Disordered" evidence="3">
    <location>
        <begin position="124"/>
        <end position="177"/>
    </location>
</feature>
<dbReference type="GO" id="GO:0003723">
    <property type="term" value="F:RNA binding"/>
    <property type="evidence" value="ECO:0007669"/>
    <property type="project" value="InterPro"/>
</dbReference>
<dbReference type="EMBL" id="JAAAJA010000032">
    <property type="protein sequence ID" value="KAG0265395.1"/>
    <property type="molecule type" value="Genomic_DNA"/>
</dbReference>
<name>A0A9P6QC87_9FUNG</name>
<dbReference type="SUPFAM" id="SSF55315">
    <property type="entry name" value="L30e-like"/>
    <property type="match status" value="1"/>
</dbReference>
<evidence type="ECO:0000256" key="1">
    <source>
        <dbReference type="ARBA" id="ARBA00007337"/>
    </source>
</evidence>
<gene>
    <name evidence="6" type="primary">RPL8B_1</name>
    <name evidence="6" type="ORF">BG011_004780</name>
</gene>
<keyword evidence="7" id="KW-1185">Reference proteome</keyword>
<evidence type="ECO:0000259" key="5">
    <source>
        <dbReference type="Pfam" id="PF01248"/>
    </source>
</evidence>
<feature type="compositionally biased region" description="Polar residues" evidence="3">
    <location>
        <begin position="151"/>
        <end position="177"/>
    </location>
</feature>
<evidence type="ECO:0000256" key="3">
    <source>
        <dbReference type="SAM" id="MobiDB-lite"/>
    </source>
</evidence>
<dbReference type="PRINTS" id="PR00881">
    <property type="entry name" value="L7ARS6FAMILY"/>
</dbReference>
<dbReference type="InterPro" id="IPR050257">
    <property type="entry name" value="eL8/uL1-like"/>
</dbReference>
<dbReference type="PANTHER" id="PTHR23105">
    <property type="entry name" value="RIBOSOMAL PROTEIN L7AE FAMILY MEMBER"/>
    <property type="match status" value="1"/>
</dbReference>
<protein>
    <submittedName>
        <fullName evidence="6">60S ribosomal protein L8B</fullName>
    </submittedName>
</protein>
<dbReference type="Proteomes" id="UP000726737">
    <property type="component" value="Unassembled WGS sequence"/>
</dbReference>
<keyword evidence="6" id="KW-0689">Ribosomal protein</keyword>
<dbReference type="AlphaFoldDB" id="A0A9P6QC87"/>
<accession>A0A9P6QC87</accession>
<evidence type="ECO:0000256" key="4">
    <source>
        <dbReference type="SAM" id="SignalP"/>
    </source>
</evidence>
<dbReference type="GO" id="GO:1990904">
    <property type="term" value="C:ribonucleoprotein complex"/>
    <property type="evidence" value="ECO:0007669"/>
    <property type="project" value="UniProtKB-KW"/>
</dbReference>
<organism evidence="6 7">
    <name type="scientific">Mortierella polycephala</name>
    <dbReference type="NCBI Taxonomy" id="41804"/>
    <lineage>
        <taxon>Eukaryota</taxon>
        <taxon>Fungi</taxon>
        <taxon>Fungi incertae sedis</taxon>
        <taxon>Mucoromycota</taxon>
        <taxon>Mortierellomycotina</taxon>
        <taxon>Mortierellomycetes</taxon>
        <taxon>Mortierellales</taxon>
        <taxon>Mortierellaceae</taxon>
        <taxon>Mortierella</taxon>
    </lineage>
</organism>
<keyword evidence="2" id="KW-0687">Ribonucleoprotein</keyword>
<feature type="chain" id="PRO_5040504542" evidence="4">
    <location>
        <begin position="19"/>
        <end position="315"/>
    </location>
</feature>
<dbReference type="GO" id="GO:0005840">
    <property type="term" value="C:ribosome"/>
    <property type="evidence" value="ECO:0007669"/>
    <property type="project" value="UniProtKB-KW"/>
</dbReference>